<feature type="region of interest" description="Disordered" evidence="1">
    <location>
        <begin position="427"/>
        <end position="456"/>
    </location>
</feature>
<evidence type="ECO:0000313" key="3">
    <source>
        <dbReference type="Proteomes" id="UP001159363"/>
    </source>
</evidence>
<organism evidence="2 3">
    <name type="scientific">Dryococelus australis</name>
    <dbReference type="NCBI Taxonomy" id="614101"/>
    <lineage>
        <taxon>Eukaryota</taxon>
        <taxon>Metazoa</taxon>
        <taxon>Ecdysozoa</taxon>
        <taxon>Arthropoda</taxon>
        <taxon>Hexapoda</taxon>
        <taxon>Insecta</taxon>
        <taxon>Pterygota</taxon>
        <taxon>Neoptera</taxon>
        <taxon>Polyneoptera</taxon>
        <taxon>Phasmatodea</taxon>
        <taxon>Verophasmatodea</taxon>
        <taxon>Anareolatae</taxon>
        <taxon>Phasmatidae</taxon>
        <taxon>Eurycanthinae</taxon>
        <taxon>Dryococelus</taxon>
    </lineage>
</organism>
<evidence type="ECO:0000256" key="1">
    <source>
        <dbReference type="SAM" id="MobiDB-lite"/>
    </source>
</evidence>
<name>A0ABQ9HC37_9NEOP</name>
<comment type="caution">
    <text evidence="2">The sequence shown here is derived from an EMBL/GenBank/DDBJ whole genome shotgun (WGS) entry which is preliminary data.</text>
</comment>
<sequence>MLGWFIIYYRSWHIPCPFLLLSAIRSDPNDLIIEVTPACLPFWPDLGGAVKDTPTSKKHIRNVQNGNVKRRDDAGSTQYAVPTYLASCITQGAPRNASPGDPYAIDSELQCQTVSPDFAIIGFSGLPPTMGSGRVLTCENPIATQPGIETCSPRRKVSSLTTTPPRLPRLIVPTYLGFRQALVSAVDLEDLPNLFRGLDYLQRDYDSQDQGGLRSIECAPNINDLLCSAAPPLGFLGNLPASYSFPYPWIPSYHSCARSFSLSLVTGYSLKFGPSAHVDGLSTSTPASISAQQAPGGVHLGRRQVDRDACCHSVLPSYRRRMVQPGLIPCLVEETHAYPGSGSASPDCGNCCPDFFLSAMQCSGWDKARLLRIMQRSAYRLGVSDTAVTPHQALAAVSPGTRPSCNYFLERGETESFGAPFAISITPGASTESPPPTPVRHRCPDKSHVARGARGQGEGLVLGDSTLVSKPGREDGVDCACGLRSSRSSCSSIETAILSTALSTTSWVREIQTTELKLGKQHGESATSRTYVCSKLHITQANETGAPCGELLHIGHHELEEIEADVRFTNVCIVAATKAPQTKPPKPRTWCIFKRRACLHPPLPPVTQRWSPQIQEVSQSTTKQRASLQSRTRGALGHSAVCYIGEHKTRTNETPHQLRQLTPINYKIIEYSIELEESVEVTSEIFMSEPNTSIVPVMENAETAIQEANIPKTHTQASQVATPLTTNIPRRNAAITRNDANDVSTVREEVQATREDLELAKVDHARQVTEVEARVEELEHSPVPPT</sequence>
<keyword evidence="3" id="KW-1185">Reference proteome</keyword>
<dbReference type="EMBL" id="JARBHB010000006">
    <property type="protein sequence ID" value="KAJ8881878.1"/>
    <property type="molecule type" value="Genomic_DNA"/>
</dbReference>
<gene>
    <name evidence="2" type="ORF">PR048_018364</name>
</gene>
<evidence type="ECO:0000313" key="2">
    <source>
        <dbReference type="EMBL" id="KAJ8881878.1"/>
    </source>
</evidence>
<proteinExistence type="predicted"/>
<accession>A0ABQ9HC37</accession>
<protein>
    <submittedName>
        <fullName evidence="2">Uncharacterized protein</fullName>
    </submittedName>
</protein>
<reference evidence="2 3" key="1">
    <citation type="submission" date="2023-02" db="EMBL/GenBank/DDBJ databases">
        <title>LHISI_Scaffold_Assembly.</title>
        <authorList>
            <person name="Stuart O.P."/>
            <person name="Cleave R."/>
            <person name="Magrath M.J.L."/>
            <person name="Mikheyev A.S."/>
        </authorList>
    </citation>
    <scope>NUCLEOTIDE SEQUENCE [LARGE SCALE GENOMIC DNA]</scope>
    <source>
        <strain evidence="2">Daus_M_001</strain>
        <tissue evidence="2">Leg muscle</tissue>
    </source>
</reference>
<dbReference type="Proteomes" id="UP001159363">
    <property type="component" value="Chromosome 5"/>
</dbReference>